<feature type="transmembrane region" description="Helical" evidence="7">
    <location>
        <begin position="373"/>
        <end position="393"/>
    </location>
</feature>
<name>A0A8S1BRX2_ARCPL</name>
<feature type="compositionally biased region" description="Basic and acidic residues" evidence="6">
    <location>
        <begin position="1"/>
        <end position="17"/>
    </location>
</feature>
<feature type="transmembrane region" description="Helical" evidence="7">
    <location>
        <begin position="903"/>
        <end position="923"/>
    </location>
</feature>
<dbReference type="AlphaFoldDB" id="A0A8S1BRX2"/>
<gene>
    <name evidence="9" type="ORF">APLA_LOCUS17473</name>
</gene>
<accession>A0A8S1BRX2</accession>
<evidence type="ECO:0000256" key="4">
    <source>
        <dbReference type="ARBA" id="ARBA00022989"/>
    </source>
</evidence>
<feature type="transmembrane region" description="Helical" evidence="7">
    <location>
        <begin position="822"/>
        <end position="839"/>
    </location>
</feature>
<dbReference type="Proteomes" id="UP000494256">
    <property type="component" value="Unassembled WGS sequence"/>
</dbReference>
<feature type="transmembrane region" description="Helical" evidence="7">
    <location>
        <begin position="266"/>
        <end position="284"/>
    </location>
</feature>
<feature type="transmembrane region" description="Helical" evidence="7">
    <location>
        <begin position="851"/>
        <end position="868"/>
    </location>
</feature>
<keyword evidence="2" id="KW-0813">Transport</keyword>
<dbReference type="EMBL" id="CADEBD010001048">
    <property type="protein sequence ID" value="CAB3261987.1"/>
    <property type="molecule type" value="Genomic_DNA"/>
</dbReference>
<evidence type="ECO:0000256" key="6">
    <source>
        <dbReference type="SAM" id="MobiDB-lite"/>
    </source>
</evidence>
<feature type="domain" description="SV2A/B/C luminal" evidence="8">
    <location>
        <begin position="410"/>
        <end position="502"/>
    </location>
</feature>
<keyword evidence="5 7" id="KW-0472">Membrane</keyword>
<dbReference type="Gene3D" id="2.160.20.80">
    <property type="entry name" value="E3 ubiquitin-protein ligase SopA"/>
    <property type="match status" value="1"/>
</dbReference>
<dbReference type="GO" id="GO:0022857">
    <property type="term" value="F:transmembrane transporter activity"/>
    <property type="evidence" value="ECO:0007669"/>
    <property type="project" value="InterPro"/>
</dbReference>
<evidence type="ECO:0000259" key="8">
    <source>
        <dbReference type="Pfam" id="PF23894"/>
    </source>
</evidence>
<comment type="caution">
    <text evidence="9">The sequence shown here is derived from an EMBL/GenBank/DDBJ whole genome shotgun (WGS) entry which is preliminary data.</text>
</comment>
<dbReference type="InterPro" id="IPR011701">
    <property type="entry name" value="MFS"/>
</dbReference>
<keyword evidence="4 7" id="KW-1133">Transmembrane helix</keyword>
<reference evidence="9 10" key="1">
    <citation type="submission" date="2020-04" db="EMBL/GenBank/DDBJ databases">
        <authorList>
            <person name="Wallbank WR R."/>
            <person name="Pardo Diaz C."/>
            <person name="Kozak K."/>
            <person name="Martin S."/>
            <person name="Jiggins C."/>
            <person name="Moest M."/>
            <person name="Warren A I."/>
            <person name="Byers J.R.P. K."/>
            <person name="Montejo-Kovacevich G."/>
            <person name="Yen C E."/>
        </authorList>
    </citation>
    <scope>NUCLEOTIDE SEQUENCE [LARGE SCALE GENOMIC DNA]</scope>
</reference>
<feature type="region of interest" description="Disordered" evidence="6">
    <location>
        <begin position="1"/>
        <end position="23"/>
    </location>
</feature>
<feature type="transmembrane region" description="Helical" evidence="7">
    <location>
        <begin position="137"/>
        <end position="156"/>
    </location>
</feature>
<dbReference type="Pfam" id="PF23894">
    <property type="entry name" value="LD_SV2"/>
    <property type="match status" value="1"/>
</dbReference>
<protein>
    <recommendedName>
        <fullName evidence="8">SV2A/B/C luminal domain-containing protein</fullName>
    </recommendedName>
</protein>
<dbReference type="InterPro" id="IPR055415">
    <property type="entry name" value="LD_SV2"/>
</dbReference>
<dbReference type="GO" id="GO:0016020">
    <property type="term" value="C:membrane"/>
    <property type="evidence" value="ECO:0007669"/>
    <property type="project" value="UniProtKB-SubCell"/>
</dbReference>
<feature type="region of interest" description="Disordered" evidence="6">
    <location>
        <begin position="39"/>
        <end position="65"/>
    </location>
</feature>
<dbReference type="InterPro" id="IPR036259">
    <property type="entry name" value="MFS_trans_sf"/>
</dbReference>
<dbReference type="PANTHER" id="PTHR23511">
    <property type="entry name" value="SYNAPTIC VESICLE GLYCOPROTEIN 2"/>
    <property type="match status" value="1"/>
</dbReference>
<evidence type="ECO:0000313" key="9">
    <source>
        <dbReference type="EMBL" id="CAB3261987.1"/>
    </source>
</evidence>
<dbReference type="OrthoDB" id="7492961at2759"/>
<keyword evidence="3 7" id="KW-0812">Transmembrane</keyword>
<evidence type="ECO:0000256" key="2">
    <source>
        <dbReference type="ARBA" id="ARBA00022448"/>
    </source>
</evidence>
<dbReference type="PANTHER" id="PTHR23511:SF34">
    <property type="entry name" value="SYNAPTIC VESICLE GLYCOPROTEIN 2"/>
    <property type="match status" value="1"/>
</dbReference>
<evidence type="ECO:0000313" key="10">
    <source>
        <dbReference type="Proteomes" id="UP000494256"/>
    </source>
</evidence>
<comment type="subcellular location">
    <subcellularLocation>
        <location evidence="1">Membrane</location>
        <topology evidence="1">Multi-pass membrane protein</topology>
    </subcellularLocation>
</comment>
<dbReference type="SUPFAM" id="SSF103473">
    <property type="entry name" value="MFS general substrate transporter"/>
    <property type="match status" value="1"/>
</dbReference>
<evidence type="ECO:0000256" key="1">
    <source>
        <dbReference type="ARBA" id="ARBA00004141"/>
    </source>
</evidence>
<dbReference type="Gene3D" id="1.20.1250.20">
    <property type="entry name" value="MFS general substrate transporter like domains"/>
    <property type="match status" value="1"/>
</dbReference>
<feature type="transmembrane region" description="Helical" evidence="7">
    <location>
        <begin position="99"/>
        <end position="121"/>
    </location>
</feature>
<evidence type="ECO:0000256" key="7">
    <source>
        <dbReference type="SAM" id="Phobius"/>
    </source>
</evidence>
<evidence type="ECO:0000256" key="5">
    <source>
        <dbReference type="ARBA" id="ARBA00023136"/>
    </source>
</evidence>
<sequence>MAEEHACLVRARSDSEGSSKLGSFGSLARTMTYTEDRLSTENGAGEPDNTAHMTTNPPENMADANESGELLDYNDSSVLEQFHEDALRQAGCGISQARMLFTVALAITGSSLELASIPFILPSAEIEMCILPHEKNWLVMISLVGGSLGSVGWGVLAERLGRRRTLVSCLAVNAVFAAIAAFMPTYGTFMMARFCSAIGSGGIVPTAYTYVGELCARGVRRRAQVVCAAAAAAGTLLAAALAAAVLPMTGPATLRENMEHFSAWHRYLLLCTLPILASLVSFIWTEESPRYLLDVGREVDAMMLYQSIHRSNQARGCGGAGAAGAGDAAYRLSELALPGKRRPPALHHVRHSVKMFWQSFFQLFSSTYRRTTLSLGGMLLFMMAIQYYLALYIPATVVYMDSLEFDASKKTISNETFTEEIYNSTLENTEYNNVTFNKCTFSSILMSHVTFSNCSFNNVSLSNIKSSFTFFKSAMFINSTIIDTDMEVGREFDEYCIFNNTFIRGMAGGCARHADLTSRLGGQLAEKSYVAHAGLLACVLALLPSSLRPTAPCDPRVSTLPPGGQLAEKSYVAHAGLLACVLALLPSSLRPTGEYPPPWGGSSPRRATWHTRASSPACSRSCPAPCDPRVSTLPPGGQLAEKSYVAHAGLLACVLALLPSSLRPTAPCDPRVSTLPPGGQLAEKSYVAHAGLLACVLALLPSSLRPTGEYPSPLGGSSPRRATWHTRASSPACSRSCPAPCDPRVSTLPPGGQLAEKSYVAHAGLLACVLALLPSSLRPTAPCDPRVSTLPPGGQLAEKSYVAHAGLLACVLALLPSSLRPTVAVCAACFLISPLIYVAQSETTLYVLEAVYRVFITLVMYTVGVNVVDSYPANLRCTAHGLILSVTYMVGAISWGVGEGGPIISAVHCAVLALAATCLATNIR</sequence>
<feature type="transmembrane region" description="Helical" evidence="7">
    <location>
        <begin position="223"/>
        <end position="246"/>
    </location>
</feature>
<feature type="transmembrane region" description="Helical" evidence="7">
    <location>
        <begin position="190"/>
        <end position="211"/>
    </location>
</feature>
<feature type="transmembrane region" description="Helical" evidence="7">
    <location>
        <begin position="880"/>
        <end position="897"/>
    </location>
</feature>
<evidence type="ECO:0000256" key="3">
    <source>
        <dbReference type="ARBA" id="ARBA00022692"/>
    </source>
</evidence>
<proteinExistence type="predicted"/>
<dbReference type="SUPFAM" id="SSF141571">
    <property type="entry name" value="Pentapeptide repeat-like"/>
    <property type="match status" value="1"/>
</dbReference>
<feature type="transmembrane region" description="Helical" evidence="7">
    <location>
        <begin position="165"/>
        <end position="184"/>
    </location>
</feature>
<organism evidence="9 10">
    <name type="scientific">Arctia plantaginis</name>
    <name type="common">Wood tiger moth</name>
    <name type="synonym">Phalaena plantaginis</name>
    <dbReference type="NCBI Taxonomy" id="874455"/>
    <lineage>
        <taxon>Eukaryota</taxon>
        <taxon>Metazoa</taxon>
        <taxon>Ecdysozoa</taxon>
        <taxon>Arthropoda</taxon>
        <taxon>Hexapoda</taxon>
        <taxon>Insecta</taxon>
        <taxon>Pterygota</taxon>
        <taxon>Neoptera</taxon>
        <taxon>Endopterygota</taxon>
        <taxon>Lepidoptera</taxon>
        <taxon>Glossata</taxon>
        <taxon>Ditrysia</taxon>
        <taxon>Noctuoidea</taxon>
        <taxon>Erebidae</taxon>
        <taxon>Arctiinae</taxon>
        <taxon>Arctia</taxon>
    </lineage>
</organism>
<dbReference type="Pfam" id="PF07690">
    <property type="entry name" value="MFS_1"/>
    <property type="match status" value="1"/>
</dbReference>